<organism evidence="4 5">
    <name type="scientific">Egicoccus halophilus</name>
    <dbReference type="NCBI Taxonomy" id="1670830"/>
    <lineage>
        <taxon>Bacteria</taxon>
        <taxon>Bacillati</taxon>
        <taxon>Actinomycetota</taxon>
        <taxon>Nitriliruptoria</taxon>
        <taxon>Egicoccales</taxon>
        <taxon>Egicoccaceae</taxon>
        <taxon>Egicoccus</taxon>
    </lineage>
</organism>
<dbReference type="InterPro" id="IPR029058">
    <property type="entry name" value="AB_hydrolase_fold"/>
</dbReference>
<keyword evidence="5" id="KW-1185">Reference proteome</keyword>
<gene>
    <name evidence="4" type="ORF">GCM10011354_12520</name>
</gene>
<evidence type="ECO:0000256" key="1">
    <source>
        <dbReference type="ARBA" id="ARBA00010088"/>
    </source>
</evidence>
<dbReference type="PANTHER" id="PTHR43248:SF2">
    <property type="entry name" value="PROLYL AMINOPEPTIDASE"/>
    <property type="match status" value="1"/>
</dbReference>
<dbReference type="EMBL" id="BMHA01000004">
    <property type="protein sequence ID" value="GGI05122.1"/>
    <property type="molecule type" value="Genomic_DNA"/>
</dbReference>
<dbReference type="SUPFAM" id="SSF53474">
    <property type="entry name" value="alpha/beta-Hydrolases"/>
    <property type="match status" value="1"/>
</dbReference>
<evidence type="ECO:0000313" key="4">
    <source>
        <dbReference type="EMBL" id="GGI05122.1"/>
    </source>
</evidence>
<reference evidence="4" key="2">
    <citation type="submission" date="2020-09" db="EMBL/GenBank/DDBJ databases">
        <authorList>
            <person name="Sun Q."/>
            <person name="Zhou Y."/>
        </authorList>
    </citation>
    <scope>NUCLEOTIDE SEQUENCE</scope>
    <source>
        <strain evidence="4">CGMCC 1.14988</strain>
    </source>
</reference>
<proteinExistence type="inferred from homology"/>
<evidence type="ECO:0000259" key="3">
    <source>
        <dbReference type="Pfam" id="PF12146"/>
    </source>
</evidence>
<comment type="similarity">
    <text evidence="1">Belongs to the peptidase S33 family.</text>
</comment>
<name>A0A8J3ADA9_9ACTN</name>
<dbReference type="Gene3D" id="3.40.50.1820">
    <property type="entry name" value="alpha/beta hydrolase"/>
    <property type="match status" value="1"/>
</dbReference>
<feature type="domain" description="Serine aminopeptidase S33" evidence="3">
    <location>
        <begin position="39"/>
        <end position="197"/>
    </location>
</feature>
<accession>A0A8J3ADA9</accession>
<dbReference type="OrthoDB" id="4371333at2"/>
<dbReference type="Proteomes" id="UP000650511">
    <property type="component" value="Unassembled WGS sequence"/>
</dbReference>
<dbReference type="Pfam" id="PF12146">
    <property type="entry name" value="Hydrolase_4"/>
    <property type="match status" value="1"/>
</dbReference>
<dbReference type="InterPro" id="IPR051601">
    <property type="entry name" value="Serine_prot/Carboxylest_S33"/>
</dbReference>
<dbReference type="PANTHER" id="PTHR43248">
    <property type="entry name" value="2-SUCCINYL-6-HYDROXY-2,4-CYCLOHEXADIENE-1-CARBOXYLATE SYNTHASE"/>
    <property type="match status" value="1"/>
</dbReference>
<dbReference type="GO" id="GO:0016787">
    <property type="term" value="F:hydrolase activity"/>
    <property type="evidence" value="ECO:0007669"/>
    <property type="project" value="UniProtKB-KW"/>
</dbReference>
<comment type="caution">
    <text evidence="4">The sequence shown here is derived from an EMBL/GenBank/DDBJ whole genome shotgun (WGS) entry which is preliminary data.</text>
</comment>
<keyword evidence="2" id="KW-0378">Hydrolase</keyword>
<dbReference type="AlphaFoldDB" id="A0A8J3ADA9"/>
<reference evidence="4" key="1">
    <citation type="journal article" date="2014" name="Int. J. Syst. Evol. Microbiol.">
        <title>Complete genome sequence of Corynebacterium casei LMG S-19264T (=DSM 44701T), isolated from a smear-ripened cheese.</title>
        <authorList>
            <consortium name="US DOE Joint Genome Institute (JGI-PGF)"/>
            <person name="Walter F."/>
            <person name="Albersmeier A."/>
            <person name="Kalinowski J."/>
            <person name="Ruckert C."/>
        </authorList>
    </citation>
    <scope>NUCLEOTIDE SEQUENCE</scope>
    <source>
        <strain evidence="4">CGMCC 1.14988</strain>
    </source>
</reference>
<evidence type="ECO:0000313" key="5">
    <source>
        <dbReference type="Proteomes" id="UP000650511"/>
    </source>
</evidence>
<sequence length="279" mass="28359">MIGPVTGPATADVRRVAVSADGTRLAVVERGPVGARPFVVAHGVGSSARFVGAAFAGPVLDAGGRLVTFDQRGHGDSSPVRVPGGHVLDRHVEDLTAVVAGLASPPAVVIGVSLGGHAAVRAAARGHLEGTTVVACLPAWTGDAVAGEGPHAAIATEVRSTSVQALIARLAADTTMPSWLRSTLLTDYRRHDPDSLAAALVALDGGEAPGLDEVAAVGDRLGVVGWPHDPGHPLDQARRWAAVSGGRLRTLRLTDLEDDLERLGRVALAAAGRDAGPRG</sequence>
<evidence type="ECO:0000256" key="2">
    <source>
        <dbReference type="ARBA" id="ARBA00022801"/>
    </source>
</evidence>
<protein>
    <recommendedName>
        <fullName evidence="3">Serine aminopeptidase S33 domain-containing protein</fullName>
    </recommendedName>
</protein>
<dbReference type="InterPro" id="IPR022742">
    <property type="entry name" value="Hydrolase_4"/>
</dbReference>